<dbReference type="AlphaFoldDB" id="M0IDZ0"/>
<evidence type="ECO:0000313" key="1">
    <source>
        <dbReference type="EMBL" id="ELZ94985.1"/>
    </source>
</evidence>
<comment type="caution">
    <text evidence="1">The sequence shown here is derived from an EMBL/GenBank/DDBJ whole genome shotgun (WGS) entry which is preliminary data.</text>
</comment>
<evidence type="ECO:0008006" key="3">
    <source>
        <dbReference type="Google" id="ProtNLM"/>
    </source>
</evidence>
<dbReference type="Pfam" id="PF06348">
    <property type="entry name" value="DUF1059"/>
    <property type="match status" value="1"/>
</dbReference>
<dbReference type="Proteomes" id="UP000011550">
    <property type="component" value="Unassembled WGS sequence"/>
</dbReference>
<reference evidence="1 2" key="1">
    <citation type="journal article" date="2014" name="PLoS Genet.">
        <title>Phylogenetically driven sequencing of extremely halophilic archaea reveals strategies for static and dynamic osmo-response.</title>
        <authorList>
            <person name="Becker E.A."/>
            <person name="Seitzer P.M."/>
            <person name="Tritt A."/>
            <person name="Larsen D."/>
            <person name="Krusor M."/>
            <person name="Yao A.I."/>
            <person name="Wu D."/>
            <person name="Madern D."/>
            <person name="Eisen J.A."/>
            <person name="Darling A.E."/>
            <person name="Facciotti M.T."/>
        </authorList>
    </citation>
    <scope>NUCLEOTIDE SEQUENCE [LARGE SCALE GENOMIC DNA]</scope>
    <source>
        <strain evidence="1 2">ATCC BAA-1512</strain>
    </source>
</reference>
<protein>
    <recommendedName>
        <fullName evidence="3">DUF1059 domain-containing protein</fullName>
    </recommendedName>
</protein>
<proteinExistence type="predicted"/>
<dbReference type="EMBL" id="AOLN01000011">
    <property type="protein sequence ID" value="ELZ94985.1"/>
    <property type="molecule type" value="Genomic_DNA"/>
</dbReference>
<dbReference type="PATRIC" id="fig|662479.7.peg.1604"/>
<dbReference type="InterPro" id="IPR009409">
    <property type="entry name" value="DUF1059"/>
</dbReference>
<dbReference type="OrthoDB" id="9023at2157"/>
<keyword evidence="2" id="KW-1185">Reference proteome</keyword>
<sequence length="54" mass="6072">MPKRVVCREAGHDCDFSVQSEDEAELIEFVQQHAETMHNLQLSESDVRGLAVSV</sequence>
<name>M0IDZ0_9EURY</name>
<evidence type="ECO:0000313" key="2">
    <source>
        <dbReference type="Proteomes" id="UP000011550"/>
    </source>
</evidence>
<accession>M0IDZ0</accession>
<organism evidence="1 2">
    <name type="scientific">Haloferax mucosum ATCC BAA-1512</name>
    <dbReference type="NCBI Taxonomy" id="662479"/>
    <lineage>
        <taxon>Archaea</taxon>
        <taxon>Methanobacteriati</taxon>
        <taxon>Methanobacteriota</taxon>
        <taxon>Stenosarchaea group</taxon>
        <taxon>Halobacteria</taxon>
        <taxon>Halobacteriales</taxon>
        <taxon>Haloferacaceae</taxon>
        <taxon>Haloferax</taxon>
    </lineage>
</organism>
<dbReference type="RefSeq" id="WP_008319809.1">
    <property type="nucleotide sequence ID" value="NZ_AOLN01000011.1"/>
</dbReference>
<gene>
    <name evidence="1" type="ORF">C440_07912</name>
</gene>